<organism evidence="2 3">
    <name type="scientific">Colletotrichum zoysiae</name>
    <dbReference type="NCBI Taxonomy" id="1216348"/>
    <lineage>
        <taxon>Eukaryota</taxon>
        <taxon>Fungi</taxon>
        <taxon>Dikarya</taxon>
        <taxon>Ascomycota</taxon>
        <taxon>Pezizomycotina</taxon>
        <taxon>Sordariomycetes</taxon>
        <taxon>Hypocreomycetidae</taxon>
        <taxon>Glomerellales</taxon>
        <taxon>Glomerellaceae</taxon>
        <taxon>Colletotrichum</taxon>
        <taxon>Colletotrichum graminicola species complex</taxon>
    </lineage>
</organism>
<evidence type="ECO:0000256" key="1">
    <source>
        <dbReference type="SAM" id="SignalP"/>
    </source>
</evidence>
<dbReference type="AlphaFoldDB" id="A0AAD9HRH1"/>
<keyword evidence="1" id="KW-0732">Signal</keyword>
<comment type="caution">
    <text evidence="2">The sequence shown here is derived from an EMBL/GenBank/DDBJ whole genome shotgun (WGS) entry which is preliminary data.</text>
</comment>
<gene>
    <name evidence="2" type="ORF">LX32DRAFT_635788</name>
</gene>
<feature type="signal peptide" evidence="1">
    <location>
        <begin position="1"/>
        <end position="19"/>
    </location>
</feature>
<name>A0AAD9HRH1_9PEZI</name>
<evidence type="ECO:0000313" key="3">
    <source>
        <dbReference type="Proteomes" id="UP001232148"/>
    </source>
</evidence>
<sequence>MWVWVWVWVSGWVLLGALSSSQLVPRRVVNCGVSSSDSFSVSFDQRWDAALEEDMKNGRKEKKTLEKI</sequence>
<dbReference type="EMBL" id="MU842826">
    <property type="protein sequence ID" value="KAK2032931.1"/>
    <property type="molecule type" value="Genomic_DNA"/>
</dbReference>
<dbReference type="Proteomes" id="UP001232148">
    <property type="component" value="Unassembled WGS sequence"/>
</dbReference>
<protein>
    <recommendedName>
        <fullName evidence="4">Secreted protein</fullName>
    </recommendedName>
</protein>
<keyword evidence="3" id="KW-1185">Reference proteome</keyword>
<evidence type="ECO:0000313" key="2">
    <source>
        <dbReference type="EMBL" id="KAK2032931.1"/>
    </source>
</evidence>
<evidence type="ECO:0008006" key="4">
    <source>
        <dbReference type="Google" id="ProtNLM"/>
    </source>
</evidence>
<accession>A0AAD9HRH1</accession>
<feature type="chain" id="PRO_5042254013" description="Secreted protein" evidence="1">
    <location>
        <begin position="20"/>
        <end position="68"/>
    </location>
</feature>
<reference evidence="2" key="1">
    <citation type="submission" date="2021-06" db="EMBL/GenBank/DDBJ databases">
        <title>Comparative genomics, transcriptomics and evolutionary studies reveal genomic signatures of adaptation to plant cell wall in hemibiotrophic fungi.</title>
        <authorList>
            <consortium name="DOE Joint Genome Institute"/>
            <person name="Baroncelli R."/>
            <person name="Diaz J.F."/>
            <person name="Benocci T."/>
            <person name="Peng M."/>
            <person name="Battaglia E."/>
            <person name="Haridas S."/>
            <person name="Andreopoulos W."/>
            <person name="Labutti K."/>
            <person name="Pangilinan J."/>
            <person name="Floch G.L."/>
            <person name="Makela M.R."/>
            <person name="Henrissat B."/>
            <person name="Grigoriev I.V."/>
            <person name="Crouch J.A."/>
            <person name="De Vries R.P."/>
            <person name="Sukno S.A."/>
            <person name="Thon M.R."/>
        </authorList>
    </citation>
    <scope>NUCLEOTIDE SEQUENCE</scope>
    <source>
        <strain evidence="2">MAFF235873</strain>
    </source>
</reference>
<proteinExistence type="predicted"/>
<feature type="non-terminal residue" evidence="2">
    <location>
        <position position="68"/>
    </location>
</feature>